<keyword evidence="12" id="KW-0378">Hydrolase</keyword>
<keyword evidence="7 11" id="KW-0630">Potassium</keyword>
<evidence type="ECO:0000256" key="3">
    <source>
        <dbReference type="ARBA" id="ARBA00022538"/>
    </source>
</evidence>
<dbReference type="KEGG" id="hdi:HDIA_0836"/>
<protein>
    <recommendedName>
        <fullName evidence="11">Potassium-transporting ATPase KdpC subunit</fullName>
    </recommendedName>
    <alternativeName>
        <fullName evidence="11">ATP phosphohydrolase [potassium-transporting] C chain</fullName>
    </alternativeName>
    <alternativeName>
        <fullName evidence="11">Potassium-binding and translocating subunit C</fullName>
    </alternativeName>
    <alternativeName>
        <fullName evidence="11">Potassium-translocating ATPase C chain</fullName>
    </alternativeName>
</protein>
<dbReference type="NCBIfam" id="NF001454">
    <property type="entry name" value="PRK00315.1"/>
    <property type="match status" value="1"/>
</dbReference>
<keyword evidence="9 11" id="KW-0406">Ion transport</keyword>
<keyword evidence="6 11" id="KW-0067">ATP-binding</keyword>
<gene>
    <name evidence="11 12" type="primary">kdpC</name>
    <name evidence="12" type="ORF">HDIA_0836</name>
</gene>
<dbReference type="GO" id="GO:0005886">
    <property type="term" value="C:plasma membrane"/>
    <property type="evidence" value="ECO:0007669"/>
    <property type="project" value="UniProtKB-SubCell"/>
</dbReference>
<evidence type="ECO:0000256" key="2">
    <source>
        <dbReference type="ARBA" id="ARBA00022475"/>
    </source>
</evidence>
<dbReference type="PIRSF" id="PIRSF001296">
    <property type="entry name" value="K_ATPase_KdpC"/>
    <property type="match status" value="1"/>
</dbReference>
<evidence type="ECO:0000256" key="1">
    <source>
        <dbReference type="ARBA" id="ARBA00022448"/>
    </source>
</evidence>
<name>A0A2C9D1W7_9HYPH</name>
<dbReference type="Proteomes" id="UP000223606">
    <property type="component" value="Chromosome 1"/>
</dbReference>
<dbReference type="GO" id="GO:0016787">
    <property type="term" value="F:hydrolase activity"/>
    <property type="evidence" value="ECO:0007669"/>
    <property type="project" value="UniProtKB-KW"/>
</dbReference>
<reference evidence="13" key="1">
    <citation type="submission" date="2017-09" db="EMBL/GenBank/DDBJ databases">
        <title>Genome sequence of Nannocystis excedens DSM 71.</title>
        <authorList>
            <person name="Blom J."/>
        </authorList>
    </citation>
    <scope>NUCLEOTIDE SEQUENCE [LARGE SCALE GENOMIC DNA]</scope>
    <source>
        <strain evidence="13">type strain: E19</strain>
    </source>
</reference>
<comment type="subunit">
    <text evidence="11">The system is composed of three essential subunits: KdpA, KdpB and KdpC.</text>
</comment>
<keyword evidence="1 11" id="KW-0813">Transport</keyword>
<evidence type="ECO:0000313" key="13">
    <source>
        <dbReference type="Proteomes" id="UP000223606"/>
    </source>
</evidence>
<accession>A0A2C9D1W7</accession>
<keyword evidence="13" id="KW-1185">Reference proteome</keyword>
<keyword evidence="3 11" id="KW-0633">Potassium transport</keyword>
<dbReference type="PANTHER" id="PTHR30042:SF2">
    <property type="entry name" value="POTASSIUM-TRANSPORTING ATPASE KDPC SUBUNIT"/>
    <property type="match status" value="1"/>
</dbReference>
<dbReference type="HAMAP" id="MF_00276">
    <property type="entry name" value="KdpC"/>
    <property type="match status" value="1"/>
</dbReference>
<dbReference type="NCBIfam" id="TIGR00681">
    <property type="entry name" value="kdpC"/>
    <property type="match status" value="1"/>
</dbReference>
<keyword evidence="2 11" id="KW-1003">Cell membrane</keyword>
<dbReference type="GO" id="GO:0008556">
    <property type="term" value="F:P-type potassium transmembrane transporter activity"/>
    <property type="evidence" value="ECO:0007669"/>
    <property type="project" value="InterPro"/>
</dbReference>
<evidence type="ECO:0000256" key="8">
    <source>
        <dbReference type="ARBA" id="ARBA00022989"/>
    </source>
</evidence>
<keyword evidence="10 11" id="KW-0472">Membrane</keyword>
<dbReference type="PANTHER" id="PTHR30042">
    <property type="entry name" value="POTASSIUM-TRANSPORTING ATPASE C CHAIN"/>
    <property type="match status" value="1"/>
</dbReference>
<proteinExistence type="inferred from homology"/>
<dbReference type="EMBL" id="LT960614">
    <property type="protein sequence ID" value="SON54377.1"/>
    <property type="molecule type" value="Genomic_DNA"/>
</dbReference>
<dbReference type="InterPro" id="IPR003820">
    <property type="entry name" value="KdpC"/>
</dbReference>
<comment type="subcellular location">
    <subcellularLocation>
        <location evidence="11">Cell membrane</location>
        <topology evidence="11">Single-pass membrane protein</topology>
    </subcellularLocation>
</comment>
<comment type="similarity">
    <text evidence="11">Belongs to the KdpC family.</text>
</comment>
<evidence type="ECO:0000256" key="7">
    <source>
        <dbReference type="ARBA" id="ARBA00022958"/>
    </source>
</evidence>
<evidence type="ECO:0000256" key="11">
    <source>
        <dbReference type="HAMAP-Rule" id="MF_00276"/>
    </source>
</evidence>
<keyword evidence="5 11" id="KW-0547">Nucleotide-binding</keyword>
<keyword evidence="8 11" id="KW-1133">Transmembrane helix</keyword>
<evidence type="ECO:0000313" key="12">
    <source>
        <dbReference type="EMBL" id="SON54377.1"/>
    </source>
</evidence>
<organism evidence="12 13">
    <name type="scientific">Hartmannibacter diazotrophicus</name>
    <dbReference type="NCBI Taxonomy" id="1482074"/>
    <lineage>
        <taxon>Bacteria</taxon>
        <taxon>Pseudomonadati</taxon>
        <taxon>Pseudomonadota</taxon>
        <taxon>Alphaproteobacteria</taxon>
        <taxon>Hyphomicrobiales</taxon>
        <taxon>Pleomorphomonadaceae</taxon>
        <taxon>Hartmannibacter</taxon>
    </lineage>
</organism>
<evidence type="ECO:0000256" key="9">
    <source>
        <dbReference type="ARBA" id="ARBA00023065"/>
    </source>
</evidence>
<evidence type="ECO:0000256" key="6">
    <source>
        <dbReference type="ARBA" id="ARBA00022840"/>
    </source>
</evidence>
<evidence type="ECO:0000256" key="4">
    <source>
        <dbReference type="ARBA" id="ARBA00022692"/>
    </source>
</evidence>
<dbReference type="AlphaFoldDB" id="A0A2C9D1W7"/>
<comment type="function">
    <text evidence="11">Part of the high-affinity ATP-driven potassium transport (or Kdp) system, which catalyzes the hydrolysis of ATP coupled with the electrogenic transport of potassium into the cytoplasm. This subunit acts as a catalytic chaperone that increases the ATP-binding affinity of the ATP-hydrolyzing subunit KdpB by the formation of a transient KdpB/KdpC/ATP ternary complex.</text>
</comment>
<evidence type="ECO:0000256" key="5">
    <source>
        <dbReference type="ARBA" id="ARBA00022741"/>
    </source>
</evidence>
<dbReference type="Pfam" id="PF02669">
    <property type="entry name" value="KdpC"/>
    <property type="match status" value="1"/>
</dbReference>
<keyword evidence="4 11" id="KW-0812">Transmembrane</keyword>
<sequence>MQMLSQMRPALVLLAVMTVLTGFAYPLTITGAAQALFPNQANGSLLAQGGTVIGSALLGQSFARPEYFHGRPSAVGYDAASSGATNLAPTSKALVEAVASRTRAMAAESGTVRIPVDLVTSSGSGLDPDISPESAYLQVRRIATARGLANADVHRLVDRLAQRPLFGIFGAPAVNVLGLNLALDEKAPVTGKGMGPTNGAGTDQR</sequence>
<dbReference type="GO" id="GO:0005524">
    <property type="term" value="F:ATP binding"/>
    <property type="evidence" value="ECO:0007669"/>
    <property type="project" value="UniProtKB-UniRule"/>
</dbReference>
<evidence type="ECO:0000256" key="10">
    <source>
        <dbReference type="ARBA" id="ARBA00023136"/>
    </source>
</evidence>